<sequence length="547" mass="59672">MDSQRKQFYLGDDVMPTVSSVEIVIDESSDGYTRADATIPVSDTVFDYNDCKKYCFYNNECLNGAITPESKNSSNASLISSNSTAKDMDFTTLQTIVERAIPPKPDSPTSSPPFGISINREEALLSTSVQIFIAFMIAGFGNVGAGLILDNVQHWTVFVSITEMFVLVPSLLGLKGNLEMTMAARLSTHANLGNMQNWKQTLKLAKGNIALVQCQATIVSFLAAIIAMIWSAFGNGIVLSNCLTLLASSLITANVACFALGSCMICIIVFCDKIRIDPDNIATPIAASLGDVTTAALLACFAQLIHNHTSDANATQFPYIAISIILFFMALLPLWLYLAAKNEYTRDVVTSGWYPVIAAMMISSCGGFILDYGVLVYKRIALFQPIINGVGGNLVAVHASRISTSLHRYGKPGVLFPGFQAFTSPIQAFFTNKDMNIKTSRILLLMALPAHILYIVVIRLIDGSDKMQLTTPFFVFYLFFALLQVSLLLYMAYNLVHILWLKEIDPDSYAIPLLTSSGDFLGSAFLLIVFRILSLIGDPNSVKTVNG</sequence>
<evidence type="ECO:0000256" key="6">
    <source>
        <dbReference type="ARBA" id="ARBA00022989"/>
    </source>
</evidence>
<comment type="similarity">
    <text evidence="2">Belongs to the SLC41A transporter family.</text>
</comment>
<dbReference type="PANTHER" id="PTHR16228">
    <property type="entry name" value="DIVALENT CATION TRANSPORTER SOLUTE CARRIER FAMILY 41"/>
    <property type="match status" value="1"/>
</dbReference>
<keyword evidence="3" id="KW-0813">Transport</keyword>
<name>A0A7R9LGW0_9ACAR</name>
<feature type="transmembrane region" description="Helical" evidence="9">
    <location>
        <begin position="155"/>
        <end position="174"/>
    </location>
</feature>
<evidence type="ECO:0000313" key="11">
    <source>
        <dbReference type="EMBL" id="CAD7641266.1"/>
    </source>
</evidence>
<gene>
    <name evidence="11" type="ORF">ONB1V03_LOCUS3011</name>
</gene>
<evidence type="ECO:0000256" key="5">
    <source>
        <dbReference type="ARBA" id="ARBA00022842"/>
    </source>
</evidence>
<evidence type="ECO:0000259" key="10">
    <source>
        <dbReference type="Pfam" id="PF01769"/>
    </source>
</evidence>
<dbReference type="GO" id="GO:0005886">
    <property type="term" value="C:plasma membrane"/>
    <property type="evidence" value="ECO:0007669"/>
    <property type="project" value="TreeGrafter"/>
</dbReference>
<feature type="domain" description="SLC41A/MgtE integral membrane" evidence="10">
    <location>
        <begin position="168"/>
        <end position="299"/>
    </location>
</feature>
<feature type="transmembrane region" description="Helical" evidence="9">
    <location>
        <begin position="352"/>
        <end position="370"/>
    </location>
</feature>
<evidence type="ECO:0000256" key="7">
    <source>
        <dbReference type="ARBA" id="ARBA00023065"/>
    </source>
</evidence>
<dbReference type="Pfam" id="PF01769">
    <property type="entry name" value="MgtE"/>
    <property type="match status" value="2"/>
</dbReference>
<keyword evidence="4 9" id="KW-0812">Transmembrane</keyword>
<feature type="transmembrane region" description="Helical" evidence="9">
    <location>
        <begin position="129"/>
        <end position="149"/>
    </location>
</feature>
<feature type="transmembrane region" description="Helical" evidence="9">
    <location>
        <begin position="473"/>
        <end position="493"/>
    </location>
</feature>
<dbReference type="SUPFAM" id="SSF161093">
    <property type="entry name" value="MgtE membrane domain-like"/>
    <property type="match status" value="2"/>
</dbReference>
<evidence type="ECO:0000256" key="2">
    <source>
        <dbReference type="ARBA" id="ARBA00009749"/>
    </source>
</evidence>
<feature type="transmembrane region" description="Helical" evidence="9">
    <location>
        <begin position="282"/>
        <end position="305"/>
    </location>
</feature>
<evidence type="ECO:0000256" key="3">
    <source>
        <dbReference type="ARBA" id="ARBA00022448"/>
    </source>
</evidence>
<feature type="transmembrane region" description="Helical" evidence="9">
    <location>
        <begin position="317"/>
        <end position="340"/>
    </location>
</feature>
<keyword evidence="12" id="KW-1185">Reference proteome</keyword>
<dbReference type="InterPro" id="IPR045349">
    <property type="entry name" value="SLC41A1-3"/>
</dbReference>
<keyword evidence="6 9" id="KW-1133">Transmembrane helix</keyword>
<evidence type="ECO:0000256" key="4">
    <source>
        <dbReference type="ARBA" id="ARBA00022692"/>
    </source>
</evidence>
<evidence type="ECO:0000256" key="9">
    <source>
        <dbReference type="SAM" id="Phobius"/>
    </source>
</evidence>
<dbReference type="EMBL" id="CAJPVJ010000806">
    <property type="protein sequence ID" value="CAG2163435.1"/>
    <property type="molecule type" value="Genomic_DNA"/>
</dbReference>
<keyword evidence="5" id="KW-0460">Magnesium</keyword>
<keyword evidence="8 9" id="KW-0472">Membrane</keyword>
<evidence type="ECO:0000256" key="8">
    <source>
        <dbReference type="ARBA" id="ARBA00023136"/>
    </source>
</evidence>
<dbReference type="Gene3D" id="1.10.357.20">
    <property type="entry name" value="SLC41 divalent cation transporters, integral membrane domain"/>
    <property type="match status" value="2"/>
</dbReference>
<feature type="transmembrane region" description="Helical" evidence="9">
    <location>
        <begin position="513"/>
        <end position="533"/>
    </location>
</feature>
<accession>A0A7R9LGW0</accession>
<dbReference type="OrthoDB" id="5791097at2759"/>
<feature type="transmembrane region" description="Helical" evidence="9">
    <location>
        <begin position="209"/>
        <end position="233"/>
    </location>
</feature>
<evidence type="ECO:0000313" key="12">
    <source>
        <dbReference type="Proteomes" id="UP000728032"/>
    </source>
</evidence>
<reference evidence="11" key="1">
    <citation type="submission" date="2020-11" db="EMBL/GenBank/DDBJ databases">
        <authorList>
            <person name="Tran Van P."/>
        </authorList>
    </citation>
    <scope>NUCLEOTIDE SEQUENCE</scope>
</reference>
<proteinExistence type="inferred from homology"/>
<dbReference type="PANTHER" id="PTHR16228:SF7">
    <property type="entry name" value="SLC41A_MGTE INTEGRAL MEMBRANE DOMAIN-CONTAINING PROTEIN"/>
    <property type="match status" value="1"/>
</dbReference>
<protein>
    <recommendedName>
        <fullName evidence="10">SLC41A/MgtE integral membrane domain-containing protein</fullName>
    </recommendedName>
</protein>
<dbReference type="Proteomes" id="UP000728032">
    <property type="component" value="Unassembled WGS sequence"/>
</dbReference>
<feature type="transmembrane region" description="Helical" evidence="9">
    <location>
        <begin position="382"/>
        <end position="400"/>
    </location>
</feature>
<keyword evidence="7" id="KW-0406">Ion transport</keyword>
<dbReference type="InterPro" id="IPR036739">
    <property type="entry name" value="SLC41_membr_dom_sf"/>
</dbReference>
<dbReference type="AlphaFoldDB" id="A0A7R9LGW0"/>
<dbReference type="InterPro" id="IPR006667">
    <property type="entry name" value="SLC41_membr_dom"/>
</dbReference>
<comment type="subcellular location">
    <subcellularLocation>
        <location evidence="1">Membrane</location>
        <topology evidence="1">Multi-pass membrane protein</topology>
    </subcellularLocation>
</comment>
<organism evidence="11">
    <name type="scientific">Oppiella nova</name>
    <dbReference type="NCBI Taxonomy" id="334625"/>
    <lineage>
        <taxon>Eukaryota</taxon>
        <taxon>Metazoa</taxon>
        <taxon>Ecdysozoa</taxon>
        <taxon>Arthropoda</taxon>
        <taxon>Chelicerata</taxon>
        <taxon>Arachnida</taxon>
        <taxon>Acari</taxon>
        <taxon>Acariformes</taxon>
        <taxon>Sarcoptiformes</taxon>
        <taxon>Oribatida</taxon>
        <taxon>Brachypylina</taxon>
        <taxon>Oppioidea</taxon>
        <taxon>Oppiidae</taxon>
        <taxon>Oppiella</taxon>
    </lineage>
</organism>
<dbReference type="FunFam" id="1.10.357.20:FF:000001">
    <property type="entry name" value="Solute carrier family 41 member 2"/>
    <property type="match status" value="1"/>
</dbReference>
<feature type="domain" description="SLC41A/MgtE integral membrane" evidence="10">
    <location>
        <begin position="384"/>
        <end position="528"/>
    </location>
</feature>
<dbReference type="EMBL" id="OC915631">
    <property type="protein sequence ID" value="CAD7641266.1"/>
    <property type="molecule type" value="Genomic_DNA"/>
</dbReference>
<evidence type="ECO:0000256" key="1">
    <source>
        <dbReference type="ARBA" id="ARBA00004141"/>
    </source>
</evidence>
<feature type="transmembrane region" description="Helical" evidence="9">
    <location>
        <begin position="442"/>
        <end position="461"/>
    </location>
</feature>
<dbReference type="GO" id="GO:0008324">
    <property type="term" value="F:monoatomic cation transmembrane transporter activity"/>
    <property type="evidence" value="ECO:0007669"/>
    <property type="project" value="InterPro"/>
</dbReference>
<feature type="transmembrane region" description="Helical" evidence="9">
    <location>
        <begin position="245"/>
        <end position="270"/>
    </location>
</feature>